<reference evidence="1 2" key="1">
    <citation type="submission" date="2020-09" db="EMBL/GenBank/DDBJ databases">
        <title>De no assembly of potato wild relative species, Solanum commersonii.</title>
        <authorList>
            <person name="Cho K."/>
        </authorList>
    </citation>
    <scope>NUCLEOTIDE SEQUENCE [LARGE SCALE GENOMIC DNA]</scope>
    <source>
        <strain evidence="1">LZ3.2</strain>
        <tissue evidence="1">Leaf</tissue>
    </source>
</reference>
<dbReference type="PANTHER" id="PTHR45763:SF26">
    <property type="entry name" value="AB HYDROLASE-1 DOMAIN-CONTAINING PROTEIN"/>
    <property type="match status" value="1"/>
</dbReference>
<gene>
    <name evidence="1" type="ORF">H5410_013898</name>
</gene>
<dbReference type="SUPFAM" id="SSF53474">
    <property type="entry name" value="alpha/beta-Hydrolases"/>
    <property type="match status" value="1"/>
</dbReference>
<name>A0A9J5ZPS1_SOLCO</name>
<protein>
    <recommendedName>
        <fullName evidence="3">Serine aminopeptidase S33 domain-containing protein</fullName>
    </recommendedName>
</protein>
<dbReference type="EMBL" id="JACXVP010000003">
    <property type="protein sequence ID" value="KAG5614074.1"/>
    <property type="molecule type" value="Genomic_DNA"/>
</dbReference>
<dbReference type="AlphaFoldDB" id="A0A9J5ZPS1"/>
<dbReference type="Proteomes" id="UP000824120">
    <property type="component" value="Chromosome 3"/>
</dbReference>
<comment type="caution">
    <text evidence="1">The sequence shown here is derived from an EMBL/GenBank/DDBJ whole genome shotgun (WGS) entry which is preliminary data.</text>
</comment>
<evidence type="ECO:0000313" key="2">
    <source>
        <dbReference type="Proteomes" id="UP000824120"/>
    </source>
</evidence>
<proteinExistence type="predicted"/>
<evidence type="ECO:0000313" key="1">
    <source>
        <dbReference type="EMBL" id="KAG5614074.1"/>
    </source>
</evidence>
<dbReference type="InterPro" id="IPR029058">
    <property type="entry name" value="AB_hydrolase_fold"/>
</dbReference>
<keyword evidence="2" id="KW-1185">Reference proteome</keyword>
<dbReference type="Gene3D" id="3.40.50.1820">
    <property type="entry name" value="alpha/beta hydrolase"/>
    <property type="match status" value="2"/>
</dbReference>
<dbReference type="PANTHER" id="PTHR45763">
    <property type="entry name" value="HYDROLASE, ALPHA/BETA FOLD FAMILY PROTEIN, EXPRESSED-RELATED"/>
    <property type="match status" value="1"/>
</dbReference>
<organism evidence="1 2">
    <name type="scientific">Solanum commersonii</name>
    <name type="common">Commerson's wild potato</name>
    <name type="synonym">Commerson's nightshade</name>
    <dbReference type="NCBI Taxonomy" id="4109"/>
    <lineage>
        <taxon>Eukaryota</taxon>
        <taxon>Viridiplantae</taxon>
        <taxon>Streptophyta</taxon>
        <taxon>Embryophyta</taxon>
        <taxon>Tracheophyta</taxon>
        <taxon>Spermatophyta</taxon>
        <taxon>Magnoliopsida</taxon>
        <taxon>eudicotyledons</taxon>
        <taxon>Gunneridae</taxon>
        <taxon>Pentapetalae</taxon>
        <taxon>asterids</taxon>
        <taxon>lamiids</taxon>
        <taxon>Solanales</taxon>
        <taxon>Solanaceae</taxon>
        <taxon>Solanoideae</taxon>
        <taxon>Solaneae</taxon>
        <taxon>Solanum</taxon>
    </lineage>
</organism>
<accession>A0A9J5ZPS1</accession>
<evidence type="ECO:0008006" key="3">
    <source>
        <dbReference type="Google" id="ProtNLM"/>
    </source>
</evidence>
<sequence length="256" mass="29728">LTKRGVAKEKSNYRVIIVHGFNSTKESEFLAPQEMMNKMGIYVVQYDRAGYGESDPNPKRSQRSEACDIEELADHLQLGSKFYIISVAFVVPIVNYQWPSLPLNLIEDDKREKNYWWMMFLARYVPRSLLHWLVIAKSSTSSSTKNVPEFEMEKLRSRSDFDNLCNDFLVAFSKWDFDPLELISCPILENGQSNVHIWQGCEDTFINLKLQRYVAKRLPWIQYHEVHDGGHVLIYDSVVCEDILKSLLIGEVSHSN</sequence>
<dbReference type="OrthoDB" id="294702at2759"/>
<feature type="non-terminal residue" evidence="1">
    <location>
        <position position="256"/>
    </location>
</feature>